<accession>A0AAV4X0C6</accession>
<evidence type="ECO:0000313" key="1">
    <source>
        <dbReference type="EMBL" id="GIY88611.1"/>
    </source>
</evidence>
<keyword evidence="2" id="KW-1185">Reference proteome</keyword>
<protein>
    <submittedName>
        <fullName evidence="1">Uncharacterized protein</fullName>
    </submittedName>
</protein>
<comment type="caution">
    <text evidence="1">The sequence shown here is derived from an EMBL/GenBank/DDBJ whole genome shotgun (WGS) entry which is preliminary data.</text>
</comment>
<proteinExistence type="predicted"/>
<dbReference type="Proteomes" id="UP001054837">
    <property type="component" value="Unassembled WGS sequence"/>
</dbReference>
<gene>
    <name evidence="1" type="ORF">CDAR_617331</name>
</gene>
<organism evidence="1 2">
    <name type="scientific">Caerostris darwini</name>
    <dbReference type="NCBI Taxonomy" id="1538125"/>
    <lineage>
        <taxon>Eukaryota</taxon>
        <taxon>Metazoa</taxon>
        <taxon>Ecdysozoa</taxon>
        <taxon>Arthropoda</taxon>
        <taxon>Chelicerata</taxon>
        <taxon>Arachnida</taxon>
        <taxon>Araneae</taxon>
        <taxon>Araneomorphae</taxon>
        <taxon>Entelegynae</taxon>
        <taxon>Araneoidea</taxon>
        <taxon>Araneidae</taxon>
        <taxon>Caerostris</taxon>
    </lineage>
</organism>
<dbReference type="AlphaFoldDB" id="A0AAV4X0C6"/>
<evidence type="ECO:0000313" key="2">
    <source>
        <dbReference type="Proteomes" id="UP001054837"/>
    </source>
</evidence>
<sequence>MIDDPETFNDMKHLLIIARNIYGPIATEMLQSRSFAHRGYNYRISQSRIDAARYQFSKHQKAPFSKSLKNIFLPYFAEVLQMYLLFWNL</sequence>
<name>A0AAV4X0C6_9ARAC</name>
<dbReference type="EMBL" id="BPLQ01015514">
    <property type="protein sequence ID" value="GIY88611.1"/>
    <property type="molecule type" value="Genomic_DNA"/>
</dbReference>
<reference evidence="1 2" key="1">
    <citation type="submission" date="2021-06" db="EMBL/GenBank/DDBJ databases">
        <title>Caerostris darwini draft genome.</title>
        <authorList>
            <person name="Kono N."/>
            <person name="Arakawa K."/>
        </authorList>
    </citation>
    <scope>NUCLEOTIDE SEQUENCE [LARGE SCALE GENOMIC DNA]</scope>
</reference>